<keyword evidence="2" id="KW-1185">Reference proteome</keyword>
<protein>
    <submittedName>
        <fullName evidence="1">Uncharacterized protein</fullName>
    </submittedName>
</protein>
<dbReference type="Proteomes" id="UP000190648">
    <property type="component" value="Unassembled WGS sequence"/>
</dbReference>
<accession>A0A1V4JTA5</accession>
<reference evidence="1 2" key="1">
    <citation type="submission" date="2016-02" db="EMBL/GenBank/DDBJ databases">
        <title>Band-tailed pigeon sequencing and assembly.</title>
        <authorList>
            <person name="Soares A.E."/>
            <person name="Novak B.J."/>
            <person name="Rice E.S."/>
            <person name="O'Connell B."/>
            <person name="Chang D."/>
            <person name="Weber S."/>
            <person name="Shapiro B."/>
        </authorList>
    </citation>
    <scope>NUCLEOTIDE SEQUENCE [LARGE SCALE GENOMIC DNA]</scope>
    <source>
        <strain evidence="1">BTP2013</strain>
        <tissue evidence="1">Blood</tissue>
    </source>
</reference>
<evidence type="ECO:0000313" key="1">
    <source>
        <dbReference type="EMBL" id="OPJ75275.1"/>
    </source>
</evidence>
<evidence type="ECO:0000313" key="2">
    <source>
        <dbReference type="Proteomes" id="UP000190648"/>
    </source>
</evidence>
<dbReference type="EMBL" id="LSYS01006437">
    <property type="protein sequence ID" value="OPJ75275.1"/>
    <property type="molecule type" value="Genomic_DNA"/>
</dbReference>
<organism evidence="1 2">
    <name type="scientific">Patagioenas fasciata monilis</name>
    <dbReference type="NCBI Taxonomy" id="372326"/>
    <lineage>
        <taxon>Eukaryota</taxon>
        <taxon>Metazoa</taxon>
        <taxon>Chordata</taxon>
        <taxon>Craniata</taxon>
        <taxon>Vertebrata</taxon>
        <taxon>Euteleostomi</taxon>
        <taxon>Archelosauria</taxon>
        <taxon>Archosauria</taxon>
        <taxon>Dinosauria</taxon>
        <taxon>Saurischia</taxon>
        <taxon>Theropoda</taxon>
        <taxon>Coelurosauria</taxon>
        <taxon>Aves</taxon>
        <taxon>Neognathae</taxon>
        <taxon>Neoaves</taxon>
        <taxon>Columbimorphae</taxon>
        <taxon>Columbiformes</taxon>
        <taxon>Columbidae</taxon>
        <taxon>Patagioenas</taxon>
    </lineage>
</organism>
<sequence length="81" mass="9046">MINSSAVTEMPTALANLPNWPYLCIPGSQGQAPFSSPHIHLPVIFFIQKRNSVIQKPAWPDFSAFVLCKYANLLQLSMLML</sequence>
<proteinExistence type="predicted"/>
<gene>
    <name evidence="1" type="ORF">AV530_007790</name>
</gene>
<comment type="caution">
    <text evidence="1">The sequence shown here is derived from an EMBL/GenBank/DDBJ whole genome shotgun (WGS) entry which is preliminary data.</text>
</comment>
<dbReference type="AlphaFoldDB" id="A0A1V4JTA5"/>
<name>A0A1V4JTA5_PATFA</name>